<dbReference type="Pfam" id="PF01609">
    <property type="entry name" value="DDE_Tnp_1"/>
    <property type="match status" value="1"/>
</dbReference>
<dbReference type="InterPro" id="IPR033645">
    <property type="entry name" value="VirB9/CagX/TrbG_C"/>
</dbReference>
<reference evidence="5 6" key="1">
    <citation type="submission" date="2020-07" db="EMBL/GenBank/DDBJ databases">
        <title>Genomic Encyclopedia of Type Strains, Phase IV (KMG-V): Genome sequencing to study the core and pangenomes of soil and plant-associated prokaryotes.</title>
        <authorList>
            <person name="Whitman W."/>
        </authorList>
    </citation>
    <scope>NUCLEOTIDE SEQUENCE [LARGE SCALE GENOMIC DNA]</scope>
    <source>
        <strain evidence="5 6">X4EP2</strain>
    </source>
</reference>
<keyword evidence="6" id="KW-1185">Reference proteome</keyword>
<feature type="domain" description="Insertion element IS402-like" evidence="4">
    <location>
        <begin position="11"/>
        <end position="77"/>
    </location>
</feature>
<feature type="domain" description="Transposase IS4-like" evidence="3">
    <location>
        <begin position="105"/>
        <end position="214"/>
    </location>
</feature>
<dbReference type="InterPro" id="IPR002559">
    <property type="entry name" value="Transposase_11"/>
</dbReference>
<dbReference type="EMBL" id="JACCCW010000001">
    <property type="protein sequence ID" value="NYF79065.1"/>
    <property type="molecule type" value="Genomic_DNA"/>
</dbReference>
<evidence type="ECO:0000259" key="3">
    <source>
        <dbReference type="Pfam" id="PF01609"/>
    </source>
</evidence>
<organism evidence="5 6">
    <name type="scientific">Granulicella arctica</name>
    <dbReference type="NCBI Taxonomy" id="940613"/>
    <lineage>
        <taxon>Bacteria</taxon>
        <taxon>Pseudomonadati</taxon>
        <taxon>Acidobacteriota</taxon>
        <taxon>Terriglobia</taxon>
        <taxon>Terriglobales</taxon>
        <taxon>Acidobacteriaceae</taxon>
        <taxon>Granulicella</taxon>
    </lineage>
</organism>
<dbReference type="Pfam" id="PF03524">
    <property type="entry name" value="CagX"/>
    <property type="match status" value="1"/>
</dbReference>
<comment type="similarity">
    <text evidence="1">Belongs to the TrbG/VirB9 family.</text>
</comment>
<dbReference type="NCBIfam" id="NF033580">
    <property type="entry name" value="transpos_IS5_3"/>
    <property type="match status" value="1"/>
</dbReference>
<evidence type="ECO:0000259" key="4">
    <source>
        <dbReference type="Pfam" id="PF13340"/>
    </source>
</evidence>
<keyword evidence="2" id="KW-0732">Signal</keyword>
<dbReference type="GO" id="GO:0003677">
    <property type="term" value="F:DNA binding"/>
    <property type="evidence" value="ECO:0007669"/>
    <property type="project" value="InterPro"/>
</dbReference>
<name>A0A7Y9PG35_9BACT</name>
<evidence type="ECO:0000313" key="5">
    <source>
        <dbReference type="EMBL" id="NYF79065.1"/>
    </source>
</evidence>
<dbReference type="InterPro" id="IPR010258">
    <property type="entry name" value="Conjugal_tfr_TrbG/VirB9/CagX"/>
</dbReference>
<gene>
    <name evidence="5" type="ORF">HDF17_001352</name>
</gene>
<evidence type="ECO:0000256" key="1">
    <source>
        <dbReference type="ARBA" id="ARBA00006135"/>
    </source>
</evidence>
<dbReference type="PANTHER" id="PTHR30007">
    <property type="entry name" value="PHP DOMAIN PROTEIN"/>
    <property type="match status" value="1"/>
</dbReference>
<accession>A0A7Y9PG35</accession>
<sequence length="488" mass="53504">MRKKVYGSDVSREQFEVIRPLLEGVRRRTKPRTVDLYEVFCGVLYLLKSGCQWRMLPDDFPKWRTVHSYFQKWSEPGPDGISVLERALKKSVGAARVKQGRKCSTSFLIVDAQSVKNTDTAGQKGYDAGKKVSGIKRHIAVDTQGLPHAVAVTTADVTDRNGALAAFDRCAGNLKKVTSVLVDGGYSGEPFAEAVKDKLDATVQVAKRSELHIRLFTFVTAVAIGSAGNAQTPHLQPIAPRTVVTADASAPPVVRAGLLQSTLIELPVEEKVATVFGGDTVSWVFDAGHVASRYISIKPKVADSTTDLHIVSDHGNEYTIELREISNEKDNTHFDSKVYVTSSDPKAAENMAKSPVFVPAAEAEAKEAQLKKEADDARKAAEADHKAVATAAETFKASYPGMLHFDYTWDQKKGAALGIEQIWRDDKFTYLRGKFQKTPALYELKDGKGSLINYDFANGLYTIPKTVAQGYLSIGKQRVDFRRTKAGS</sequence>
<dbReference type="Proteomes" id="UP000589520">
    <property type="component" value="Unassembled WGS sequence"/>
</dbReference>
<evidence type="ECO:0000313" key="6">
    <source>
        <dbReference type="Proteomes" id="UP000589520"/>
    </source>
</evidence>
<dbReference type="AlphaFoldDB" id="A0A7Y9PG35"/>
<dbReference type="PANTHER" id="PTHR30007:SF0">
    <property type="entry name" value="TRANSPOSASE"/>
    <property type="match status" value="1"/>
</dbReference>
<dbReference type="GO" id="GO:0004803">
    <property type="term" value="F:transposase activity"/>
    <property type="evidence" value="ECO:0007669"/>
    <property type="project" value="InterPro"/>
</dbReference>
<proteinExistence type="inferred from homology"/>
<protein>
    <submittedName>
        <fullName evidence="5">Transposase/type IV secretory pathway VirB9-like protein</fullName>
    </submittedName>
</protein>
<dbReference type="CDD" id="cd06911">
    <property type="entry name" value="VirB9_CagX_TrbG"/>
    <property type="match status" value="1"/>
</dbReference>
<comment type="caution">
    <text evidence="5">The sequence shown here is derived from an EMBL/GenBank/DDBJ whole genome shotgun (WGS) entry which is preliminary data.</text>
</comment>
<evidence type="ECO:0000256" key="2">
    <source>
        <dbReference type="ARBA" id="ARBA00022729"/>
    </source>
</evidence>
<dbReference type="Gene3D" id="2.60.40.2500">
    <property type="match status" value="1"/>
</dbReference>
<dbReference type="InterPro" id="IPR038161">
    <property type="entry name" value="VirB9/CagX/TrbG_C_sf"/>
</dbReference>
<dbReference type="Pfam" id="PF13340">
    <property type="entry name" value="DUF4096"/>
    <property type="match status" value="1"/>
</dbReference>
<dbReference type="InterPro" id="IPR025161">
    <property type="entry name" value="IS402-like_dom"/>
</dbReference>
<dbReference type="GO" id="GO:0006313">
    <property type="term" value="P:DNA transposition"/>
    <property type="evidence" value="ECO:0007669"/>
    <property type="project" value="InterPro"/>
</dbReference>